<dbReference type="InterPro" id="IPR036380">
    <property type="entry name" value="Isochorismatase-like_sf"/>
</dbReference>
<dbReference type="OrthoDB" id="9794942at2"/>
<dbReference type="Gene3D" id="3.40.50.850">
    <property type="entry name" value="Isochorismatase-like"/>
    <property type="match status" value="1"/>
</dbReference>
<protein>
    <recommendedName>
        <fullName evidence="2">Isochorismatase-like domain-containing protein</fullName>
    </recommendedName>
</protein>
<feature type="domain" description="Isochorismatase-like" evidence="2">
    <location>
        <begin position="1"/>
        <end position="124"/>
    </location>
</feature>
<proteinExistence type="predicted"/>
<accession>A0A291GUY6</accession>
<dbReference type="EMBL" id="CP023564">
    <property type="protein sequence ID" value="ATG54041.1"/>
    <property type="molecule type" value="Genomic_DNA"/>
</dbReference>
<dbReference type="PANTHER" id="PTHR43540">
    <property type="entry name" value="PEROXYUREIDOACRYLATE/UREIDOACRYLATE AMIDOHYDROLASE-RELATED"/>
    <property type="match status" value="1"/>
</dbReference>
<reference evidence="3 4" key="1">
    <citation type="journal article" date="2014" name="Int. J. Syst. Evol. Microbiol.">
        <title>Brachybacterium ginsengisoli sp. nov., isolated from soil of a ginseng field.</title>
        <authorList>
            <person name="Hoang V.A."/>
            <person name="Kim Y.J."/>
            <person name="Nguyen N.L."/>
            <person name="Yang D.C."/>
        </authorList>
    </citation>
    <scope>NUCLEOTIDE SEQUENCE [LARGE SCALE GENOMIC DNA]</scope>
    <source>
        <strain evidence="3 4">DCY80</strain>
    </source>
</reference>
<evidence type="ECO:0000256" key="1">
    <source>
        <dbReference type="ARBA" id="ARBA00022801"/>
    </source>
</evidence>
<evidence type="ECO:0000313" key="3">
    <source>
        <dbReference type="EMBL" id="ATG54041.1"/>
    </source>
</evidence>
<organism evidence="3 4">
    <name type="scientific">Brachybacterium ginsengisoli</name>
    <dbReference type="NCBI Taxonomy" id="1331682"/>
    <lineage>
        <taxon>Bacteria</taxon>
        <taxon>Bacillati</taxon>
        <taxon>Actinomycetota</taxon>
        <taxon>Actinomycetes</taxon>
        <taxon>Micrococcales</taxon>
        <taxon>Dermabacteraceae</taxon>
        <taxon>Brachybacterium</taxon>
    </lineage>
</organism>
<sequence length="124" mass="13297">MQNDTVHPEGAFASTGAADHAASQHVIPNVLNIVETTRATSTPVFFHRIVVYPGEVGGSNDPIFRMLGPESFKLGTWGAEIVDELAPLDGEIVLDRNRMSIFNGTGIDHMLRDLAVTDLVVVGA</sequence>
<evidence type="ECO:0000259" key="2">
    <source>
        <dbReference type="Pfam" id="PF00857"/>
    </source>
</evidence>
<name>A0A291GUY6_9MICO</name>
<dbReference type="GO" id="GO:0016787">
    <property type="term" value="F:hydrolase activity"/>
    <property type="evidence" value="ECO:0007669"/>
    <property type="project" value="UniProtKB-KW"/>
</dbReference>
<evidence type="ECO:0000313" key="4">
    <source>
        <dbReference type="Proteomes" id="UP000217889"/>
    </source>
</evidence>
<dbReference type="Proteomes" id="UP000217889">
    <property type="component" value="Chromosome"/>
</dbReference>
<dbReference type="Pfam" id="PF00857">
    <property type="entry name" value="Isochorismatase"/>
    <property type="match status" value="1"/>
</dbReference>
<dbReference type="SUPFAM" id="SSF52499">
    <property type="entry name" value="Isochorismatase-like hydrolases"/>
    <property type="match status" value="1"/>
</dbReference>
<dbReference type="PANTHER" id="PTHR43540:SF6">
    <property type="entry name" value="ISOCHORISMATASE-LIKE DOMAIN-CONTAINING PROTEIN"/>
    <property type="match status" value="1"/>
</dbReference>
<gene>
    <name evidence="3" type="ORF">CFK41_04075</name>
</gene>
<dbReference type="InterPro" id="IPR050272">
    <property type="entry name" value="Isochorismatase-like_hydrls"/>
</dbReference>
<keyword evidence="1" id="KW-0378">Hydrolase</keyword>
<dbReference type="AlphaFoldDB" id="A0A291GUY6"/>
<dbReference type="KEGG" id="bgg:CFK41_04075"/>
<keyword evidence="4" id="KW-1185">Reference proteome</keyword>
<dbReference type="InterPro" id="IPR000868">
    <property type="entry name" value="Isochorismatase-like_dom"/>
</dbReference>